<dbReference type="EC" id="2.6.1.44" evidence="3"/>
<evidence type="ECO:0000256" key="6">
    <source>
        <dbReference type="ARBA" id="ARBA00022898"/>
    </source>
</evidence>
<dbReference type="InterPro" id="IPR015424">
    <property type="entry name" value="PyrdxlP-dep_Trfase"/>
</dbReference>
<evidence type="ECO:0000259" key="11">
    <source>
        <dbReference type="Pfam" id="PF00266"/>
    </source>
</evidence>
<evidence type="ECO:0000256" key="4">
    <source>
        <dbReference type="ARBA" id="ARBA00022576"/>
    </source>
</evidence>
<dbReference type="GO" id="GO:0008453">
    <property type="term" value="F:alanine-glyoxylate transaminase activity"/>
    <property type="evidence" value="ECO:0007669"/>
    <property type="project" value="UniProtKB-EC"/>
</dbReference>
<dbReference type="PROSITE" id="PS00595">
    <property type="entry name" value="AA_TRANSFER_CLASS_5"/>
    <property type="match status" value="1"/>
</dbReference>
<dbReference type="PANTHER" id="PTHR21152">
    <property type="entry name" value="AMINOTRANSFERASE CLASS V"/>
    <property type="match status" value="1"/>
</dbReference>
<sequence length="386" mass="41459">MSAEFVPIFGDSIRMTRDVVYTKTAQPFLISGSGTLGWDQVSANLVEFGENALVLNTGYFGQSFADCLQTYGANVDQIKADFGATVSLEKVEQALRSKKYKIVTVTHVDTSTAVLSNPKAVAEVVKKVSPDTLVVLDAVCAVASEEIRMDDWGIDVVMSASQKGLGAPPGLSVVLVSQKALKVVETRSTPIPSYYASWRRWLPIMSAYEKGSAAYFATPPVNLIYAFHQSLVQIVKGSPSLEERLKLHIDASARVKAAGKELGLKQVAVDSSEAANGMTALWCPPGVKASQLMPLFLKKDVVVAGGLGAEKGRSSSCRPTLPSARTDPTQLNPRHPPDNYFRIGHMGTTVANTERGDIDRIIAVLREVIAEATSLDGTSDALQSRL</sequence>
<comment type="caution">
    <text evidence="12">The sequence shown here is derived from an EMBL/GenBank/DDBJ whole genome shotgun (WGS) entry which is preliminary data.</text>
</comment>
<evidence type="ECO:0000256" key="8">
    <source>
        <dbReference type="RuleBase" id="RU004075"/>
    </source>
</evidence>
<evidence type="ECO:0000256" key="1">
    <source>
        <dbReference type="ARBA" id="ARBA00001933"/>
    </source>
</evidence>
<keyword evidence="6 7" id="KW-0663">Pyridoxal phosphate</keyword>
<evidence type="ECO:0000256" key="9">
    <source>
        <dbReference type="RuleBase" id="RU004504"/>
    </source>
</evidence>
<dbReference type="EMBL" id="SGPL01000045">
    <property type="protein sequence ID" value="THH19428.1"/>
    <property type="molecule type" value="Genomic_DNA"/>
</dbReference>
<evidence type="ECO:0000256" key="3">
    <source>
        <dbReference type="ARBA" id="ARBA00013049"/>
    </source>
</evidence>
<dbReference type="InterPro" id="IPR024169">
    <property type="entry name" value="SP_NH2Trfase/AEP_transaminase"/>
</dbReference>
<keyword evidence="13" id="KW-1185">Reference proteome</keyword>
<protein>
    <recommendedName>
        <fullName evidence="3">alanine--glyoxylate transaminase</fullName>
        <ecNumber evidence="3">2.6.1.44</ecNumber>
    </recommendedName>
</protein>
<evidence type="ECO:0000256" key="2">
    <source>
        <dbReference type="ARBA" id="ARBA00009236"/>
    </source>
</evidence>
<evidence type="ECO:0000313" key="12">
    <source>
        <dbReference type="EMBL" id="THH19428.1"/>
    </source>
</evidence>
<keyword evidence="4" id="KW-0032">Aminotransferase</keyword>
<evidence type="ECO:0000256" key="5">
    <source>
        <dbReference type="ARBA" id="ARBA00022679"/>
    </source>
</evidence>
<evidence type="ECO:0000313" key="13">
    <source>
        <dbReference type="Proteomes" id="UP000310158"/>
    </source>
</evidence>
<dbReference type="InterPro" id="IPR000192">
    <property type="entry name" value="Aminotrans_V_dom"/>
</dbReference>
<dbReference type="Gene3D" id="3.90.1150.10">
    <property type="entry name" value="Aspartate Aminotransferase, domain 1"/>
    <property type="match status" value="1"/>
</dbReference>
<dbReference type="InterPro" id="IPR015421">
    <property type="entry name" value="PyrdxlP-dep_Trfase_major"/>
</dbReference>
<keyword evidence="5" id="KW-0808">Transferase</keyword>
<dbReference type="SUPFAM" id="SSF53383">
    <property type="entry name" value="PLP-dependent transferases"/>
    <property type="match status" value="1"/>
</dbReference>
<evidence type="ECO:0000256" key="7">
    <source>
        <dbReference type="PIRSR" id="PIRSR000524-50"/>
    </source>
</evidence>
<organism evidence="12 13">
    <name type="scientific">Bondarzewia mesenterica</name>
    <dbReference type="NCBI Taxonomy" id="1095465"/>
    <lineage>
        <taxon>Eukaryota</taxon>
        <taxon>Fungi</taxon>
        <taxon>Dikarya</taxon>
        <taxon>Basidiomycota</taxon>
        <taxon>Agaricomycotina</taxon>
        <taxon>Agaricomycetes</taxon>
        <taxon>Russulales</taxon>
        <taxon>Bondarzewiaceae</taxon>
        <taxon>Bondarzewia</taxon>
    </lineage>
</organism>
<feature type="region of interest" description="Disordered" evidence="10">
    <location>
        <begin position="313"/>
        <end position="338"/>
    </location>
</feature>
<dbReference type="AlphaFoldDB" id="A0A4S4M4Q9"/>
<gene>
    <name evidence="12" type="ORF">EW146_g1714</name>
</gene>
<proteinExistence type="inferred from homology"/>
<comment type="similarity">
    <text evidence="2 8">Belongs to the class-V pyridoxal-phosphate-dependent aminotransferase family.</text>
</comment>
<dbReference type="GO" id="GO:0019265">
    <property type="term" value="P:glycine biosynthetic process, by transamination of glyoxylate"/>
    <property type="evidence" value="ECO:0007669"/>
    <property type="project" value="TreeGrafter"/>
</dbReference>
<dbReference type="OrthoDB" id="7403325at2759"/>
<dbReference type="GO" id="GO:0005777">
    <property type="term" value="C:peroxisome"/>
    <property type="evidence" value="ECO:0007669"/>
    <property type="project" value="TreeGrafter"/>
</dbReference>
<dbReference type="InterPro" id="IPR020578">
    <property type="entry name" value="Aminotrans_V_PyrdxlP_BS"/>
</dbReference>
<accession>A0A4S4M4Q9</accession>
<dbReference type="Gene3D" id="3.40.640.10">
    <property type="entry name" value="Type I PLP-dependent aspartate aminotransferase-like (Major domain)"/>
    <property type="match status" value="1"/>
</dbReference>
<dbReference type="FunFam" id="3.40.640.10:FF:000027">
    <property type="entry name" value="Serine--pyruvate aminotransferase, mitochondrial"/>
    <property type="match status" value="1"/>
</dbReference>
<dbReference type="Pfam" id="PF00266">
    <property type="entry name" value="Aminotran_5"/>
    <property type="match status" value="1"/>
</dbReference>
<name>A0A4S4M4Q9_9AGAM</name>
<evidence type="ECO:0000256" key="10">
    <source>
        <dbReference type="SAM" id="MobiDB-lite"/>
    </source>
</evidence>
<dbReference type="Proteomes" id="UP000310158">
    <property type="component" value="Unassembled WGS sequence"/>
</dbReference>
<dbReference type="GO" id="GO:0004760">
    <property type="term" value="F:L-serine-pyruvate transaminase activity"/>
    <property type="evidence" value="ECO:0007669"/>
    <property type="project" value="TreeGrafter"/>
</dbReference>
<dbReference type="PANTHER" id="PTHR21152:SF24">
    <property type="entry name" value="ALANINE--GLYOXYLATE AMINOTRANSFERASE 1"/>
    <property type="match status" value="1"/>
</dbReference>
<reference evidence="12 13" key="1">
    <citation type="submission" date="2019-02" db="EMBL/GenBank/DDBJ databases">
        <title>Genome sequencing of the rare red list fungi Bondarzewia mesenterica.</title>
        <authorList>
            <person name="Buettner E."/>
            <person name="Kellner H."/>
        </authorList>
    </citation>
    <scope>NUCLEOTIDE SEQUENCE [LARGE SCALE GENOMIC DNA]</scope>
    <source>
        <strain evidence="12 13">DSM 108281</strain>
    </source>
</reference>
<dbReference type="InterPro" id="IPR015422">
    <property type="entry name" value="PyrdxlP-dep_Trfase_small"/>
</dbReference>
<comment type="cofactor">
    <cofactor evidence="1 7 9">
        <name>pyridoxal 5'-phosphate</name>
        <dbReference type="ChEBI" id="CHEBI:597326"/>
    </cofactor>
</comment>
<feature type="modified residue" description="N6-(pyridoxal phosphate)lysine" evidence="7">
    <location>
        <position position="163"/>
    </location>
</feature>
<feature type="domain" description="Aminotransferase class V" evidence="11">
    <location>
        <begin position="37"/>
        <end position="185"/>
    </location>
</feature>
<dbReference type="PIRSF" id="PIRSF000524">
    <property type="entry name" value="SPT"/>
    <property type="match status" value="1"/>
</dbReference>